<name>A0AC35GK02_9BILA</name>
<evidence type="ECO:0000313" key="2">
    <source>
        <dbReference type="WBParaSite" id="PS1159_v2.g6149.t1"/>
    </source>
</evidence>
<accession>A0AC35GK02</accession>
<evidence type="ECO:0000313" key="1">
    <source>
        <dbReference type="Proteomes" id="UP000887580"/>
    </source>
</evidence>
<dbReference type="Proteomes" id="UP000887580">
    <property type="component" value="Unplaced"/>
</dbReference>
<organism evidence="1 2">
    <name type="scientific">Panagrolaimus sp. PS1159</name>
    <dbReference type="NCBI Taxonomy" id="55785"/>
    <lineage>
        <taxon>Eukaryota</taxon>
        <taxon>Metazoa</taxon>
        <taxon>Ecdysozoa</taxon>
        <taxon>Nematoda</taxon>
        <taxon>Chromadorea</taxon>
        <taxon>Rhabditida</taxon>
        <taxon>Tylenchina</taxon>
        <taxon>Panagrolaimomorpha</taxon>
        <taxon>Panagrolaimoidea</taxon>
        <taxon>Panagrolaimidae</taxon>
        <taxon>Panagrolaimus</taxon>
    </lineage>
</organism>
<dbReference type="WBParaSite" id="PS1159_v2.g6149.t1">
    <property type="protein sequence ID" value="PS1159_v2.g6149.t1"/>
    <property type="gene ID" value="PS1159_v2.g6149"/>
</dbReference>
<reference evidence="2" key="1">
    <citation type="submission" date="2022-11" db="UniProtKB">
        <authorList>
            <consortium name="WormBaseParasite"/>
        </authorList>
    </citation>
    <scope>IDENTIFICATION</scope>
</reference>
<proteinExistence type="predicted"/>
<sequence length="168" mass="18932">MSTSSHISLTSISAISGGAAYLTFSPRNNLSSLNILGRKIAVGVMVSGAIGWIIYWSFNKKPVVKKKNVLPNLTTIRERQTSKKTSSSSKLLPSAPSIFLPTQEIFVPKTEAPAKIIWEWWRLYTKVKRLLQVTNQEAVLHAKGEELRTAKQRLQKRETEVEELQKRV</sequence>
<protein>
    <submittedName>
        <fullName evidence="2">Uncharacterized protein</fullName>
    </submittedName>
</protein>